<sequence length="104" mass="11628">MSVIQYTGCCTILLQELHLSGEAGHLGIKCPPQHPGLHGLHKYAGVEIDDDERVDEFDVHCPEREAAQENKVSQCQVAQEDLCYSQTILVGYKHRQNKAVKEKA</sequence>
<dbReference type="AlphaFoldDB" id="A0A3B4XAE8"/>
<evidence type="ECO:0000313" key="2">
    <source>
        <dbReference type="Proteomes" id="UP000261360"/>
    </source>
</evidence>
<reference evidence="1" key="2">
    <citation type="submission" date="2025-09" db="UniProtKB">
        <authorList>
            <consortium name="Ensembl"/>
        </authorList>
    </citation>
    <scope>IDENTIFICATION</scope>
</reference>
<dbReference type="Ensembl" id="ENSSLDT00000009779.1">
    <property type="protein sequence ID" value="ENSSLDP00000009448.1"/>
    <property type="gene ID" value="ENSSLDG00000007513.1"/>
</dbReference>
<reference evidence="1" key="1">
    <citation type="submission" date="2025-08" db="UniProtKB">
        <authorList>
            <consortium name="Ensembl"/>
        </authorList>
    </citation>
    <scope>IDENTIFICATION</scope>
</reference>
<dbReference type="Proteomes" id="UP000261360">
    <property type="component" value="Unplaced"/>
</dbReference>
<keyword evidence="2" id="KW-1185">Reference proteome</keyword>
<organism evidence="1 2">
    <name type="scientific">Seriola lalandi dorsalis</name>
    <dbReference type="NCBI Taxonomy" id="1841481"/>
    <lineage>
        <taxon>Eukaryota</taxon>
        <taxon>Metazoa</taxon>
        <taxon>Chordata</taxon>
        <taxon>Craniata</taxon>
        <taxon>Vertebrata</taxon>
        <taxon>Euteleostomi</taxon>
        <taxon>Actinopterygii</taxon>
        <taxon>Neopterygii</taxon>
        <taxon>Teleostei</taxon>
        <taxon>Neoteleostei</taxon>
        <taxon>Acanthomorphata</taxon>
        <taxon>Carangaria</taxon>
        <taxon>Carangiformes</taxon>
        <taxon>Carangidae</taxon>
        <taxon>Seriola</taxon>
    </lineage>
</organism>
<name>A0A3B4XAE8_SERLL</name>
<proteinExistence type="predicted"/>
<evidence type="ECO:0000313" key="1">
    <source>
        <dbReference type="Ensembl" id="ENSSLDP00000009448.1"/>
    </source>
</evidence>
<accession>A0A3B4XAE8</accession>
<protein>
    <submittedName>
        <fullName evidence="1">Uncharacterized protein</fullName>
    </submittedName>
</protein>
<dbReference type="GeneTree" id="ENSGT00960000186959"/>